<dbReference type="GO" id="GO:0140359">
    <property type="term" value="F:ABC-type transporter activity"/>
    <property type="evidence" value="ECO:0007669"/>
    <property type="project" value="InterPro"/>
</dbReference>
<feature type="transmembrane region" description="Helical" evidence="1">
    <location>
        <begin position="20"/>
        <end position="41"/>
    </location>
</feature>
<dbReference type="PANTHER" id="PTHR37305:SF1">
    <property type="entry name" value="MEMBRANE PROTEIN"/>
    <property type="match status" value="1"/>
</dbReference>
<dbReference type="Pfam" id="PF12679">
    <property type="entry name" value="ABC2_membrane_2"/>
    <property type="match status" value="1"/>
</dbReference>
<feature type="transmembrane region" description="Helical" evidence="1">
    <location>
        <begin position="322"/>
        <end position="342"/>
    </location>
</feature>
<dbReference type="RefSeq" id="WP_007883594.1">
    <property type="nucleotide sequence ID" value="NZ_CYXX01000005.1"/>
</dbReference>
<feature type="transmembrane region" description="Helical" evidence="1">
    <location>
        <begin position="387"/>
        <end position="407"/>
    </location>
</feature>
<dbReference type="PANTHER" id="PTHR37305">
    <property type="entry name" value="INTEGRAL MEMBRANE PROTEIN-RELATED"/>
    <property type="match status" value="1"/>
</dbReference>
<dbReference type="AlphaFoldDB" id="A0A173SG25"/>
<protein>
    <submittedName>
        <fullName evidence="2">ABC-type transport system involved in multi-copper enzyme maturation, permease component</fullName>
    </submittedName>
</protein>
<sequence length="413" mass="46304">MRLLALEIKRVLKTKRTWILIVASVLLAVFMAYIPITFVTVQKTDESGNYVEITGKDAINYYKSNMVQGVVKPEILRDAVRRYQEVYKTYDSVYGDNIPSEVYYEKLSAYQPYIRGIKEALADRNNGMSPVIADISIDKVGEYYDLLESRLASVIDMEQTGHPAAKEVALSKFAKVQRPYEYYYGAPSDSMEYETFFIFLITILCAVIVAPIFSTEYQTGADDIIRCTKNGKRKLAIIKVASACLIVGMLYLLCGITWIVVTNSLFGWEGTKTSIQLSFSVTTLLPYNVGQLQWANLLGGFLLFLSAICFTLLLSSLAKSNVSALALALLFVLLPFLVYTVMPGQLGDWLQTLLPGAGIGLGNSLLYAMTNFDFLHLGSASFWNTDVMLMLALVKIPLFIMFTIVVYDRKRIR</sequence>
<proteinExistence type="predicted"/>
<keyword evidence="1" id="KW-1133">Transmembrane helix</keyword>
<feature type="transmembrane region" description="Helical" evidence="1">
    <location>
        <begin position="236"/>
        <end position="261"/>
    </location>
</feature>
<dbReference type="EMBL" id="CYXX01000005">
    <property type="protein sequence ID" value="CUM88946.1"/>
    <property type="molecule type" value="Genomic_DNA"/>
</dbReference>
<evidence type="ECO:0000313" key="3">
    <source>
        <dbReference type="Proteomes" id="UP000095453"/>
    </source>
</evidence>
<organism evidence="2 3">
    <name type="scientific">Roseburia inulinivorans</name>
    <dbReference type="NCBI Taxonomy" id="360807"/>
    <lineage>
        <taxon>Bacteria</taxon>
        <taxon>Bacillati</taxon>
        <taxon>Bacillota</taxon>
        <taxon>Clostridia</taxon>
        <taxon>Lachnospirales</taxon>
        <taxon>Lachnospiraceae</taxon>
        <taxon>Roseburia</taxon>
    </lineage>
</organism>
<keyword evidence="1" id="KW-0472">Membrane</keyword>
<feature type="transmembrane region" description="Helical" evidence="1">
    <location>
        <begin position="196"/>
        <end position="215"/>
    </location>
</feature>
<reference evidence="2 3" key="1">
    <citation type="submission" date="2015-09" db="EMBL/GenBank/DDBJ databases">
        <authorList>
            <consortium name="Pathogen Informatics"/>
        </authorList>
    </citation>
    <scope>NUCLEOTIDE SEQUENCE [LARGE SCALE GENOMIC DNA]</scope>
    <source>
        <strain evidence="2 3">2789STDY5608887</strain>
    </source>
</reference>
<name>A0A173SG25_9FIRM</name>
<evidence type="ECO:0000256" key="1">
    <source>
        <dbReference type="SAM" id="Phobius"/>
    </source>
</evidence>
<dbReference type="GO" id="GO:0005886">
    <property type="term" value="C:plasma membrane"/>
    <property type="evidence" value="ECO:0007669"/>
    <property type="project" value="UniProtKB-SubCell"/>
</dbReference>
<accession>A0A173SG25</accession>
<keyword evidence="1" id="KW-0812">Transmembrane</keyword>
<evidence type="ECO:0000313" key="2">
    <source>
        <dbReference type="EMBL" id="CUM88946.1"/>
    </source>
</evidence>
<feature type="transmembrane region" description="Helical" evidence="1">
    <location>
        <begin position="294"/>
        <end position="315"/>
    </location>
</feature>
<gene>
    <name evidence="2" type="ORF">ERS852444_00943</name>
</gene>
<dbReference type="GeneID" id="75161846"/>
<dbReference type="Proteomes" id="UP000095453">
    <property type="component" value="Unassembled WGS sequence"/>
</dbReference>